<organism evidence="1 2">
    <name type="scientific">Mucilaginibacter pineti</name>
    <dbReference type="NCBI Taxonomy" id="1391627"/>
    <lineage>
        <taxon>Bacteria</taxon>
        <taxon>Pseudomonadati</taxon>
        <taxon>Bacteroidota</taxon>
        <taxon>Sphingobacteriia</taxon>
        <taxon>Sphingobacteriales</taxon>
        <taxon>Sphingobacteriaceae</taxon>
        <taxon>Mucilaginibacter</taxon>
    </lineage>
</organism>
<proteinExistence type="predicted"/>
<evidence type="ECO:0000313" key="1">
    <source>
        <dbReference type="EMBL" id="SDF69533.1"/>
    </source>
</evidence>
<gene>
    <name evidence="1" type="ORF">SAMN05216464_1252</name>
</gene>
<sequence>MNATEINLTRKLRLLIDLQEIALTEAEAELYGIDSMDVLEDDFFNEKGELNYE</sequence>
<dbReference type="STRING" id="1391627.SAMN05216464_1252"/>
<accession>A0A1G7N658</accession>
<protein>
    <submittedName>
        <fullName evidence="1">Uncharacterized protein</fullName>
    </submittedName>
</protein>
<keyword evidence="2" id="KW-1185">Reference proteome</keyword>
<dbReference type="RefSeq" id="WP_162842810.1">
    <property type="nucleotide sequence ID" value="NZ_FNAI01000025.1"/>
</dbReference>
<reference evidence="1 2" key="1">
    <citation type="submission" date="2016-10" db="EMBL/GenBank/DDBJ databases">
        <authorList>
            <person name="de Groot N.N."/>
        </authorList>
    </citation>
    <scope>NUCLEOTIDE SEQUENCE [LARGE SCALE GENOMIC DNA]</scope>
    <source>
        <strain evidence="1 2">47C3B</strain>
    </source>
</reference>
<dbReference type="Proteomes" id="UP000199072">
    <property type="component" value="Unassembled WGS sequence"/>
</dbReference>
<dbReference type="EMBL" id="FNAI01000025">
    <property type="protein sequence ID" value="SDF69533.1"/>
    <property type="molecule type" value="Genomic_DNA"/>
</dbReference>
<evidence type="ECO:0000313" key="2">
    <source>
        <dbReference type="Proteomes" id="UP000199072"/>
    </source>
</evidence>
<name>A0A1G7N658_9SPHI</name>
<dbReference type="AlphaFoldDB" id="A0A1G7N658"/>